<evidence type="ECO:0000313" key="1">
    <source>
        <dbReference type="EMBL" id="MDO5977077.1"/>
    </source>
</evidence>
<accession>A0ABT8WV76</accession>
<name>A0ABT8WV76_9FLAO</name>
<proteinExistence type="predicted"/>
<sequence>MPKKLEVKYTKLFLKHVSRNFTHDKKGNALHPFEFFEKLLSEEGFEVIEFRNFDNGFIFYNNLQKQAEHSFNWFQYEYSLIKGSNEYLNKIVNKLLGFYKLTRTFDKQYEFKKGYFNLIETVLKNILEKIFTSYHLDLNKSNRIYLSKWYYLKEPINSFKFSKYPEDKRLKELYDKYLKTSFIHYNTPFVTFKALFENRTLVNKINWVDQKTTLYFFIKLLRQHKVIKNTKNKHWIIASEFFLLKGETLIPKDFLNQKEPQTKKKRELLEKFVLALKI</sequence>
<dbReference type="EMBL" id="JAUOEL010000012">
    <property type="protein sequence ID" value="MDO5977077.1"/>
    <property type="molecule type" value="Genomic_DNA"/>
</dbReference>
<dbReference type="Proteomes" id="UP001176806">
    <property type="component" value="Unassembled WGS sequence"/>
</dbReference>
<gene>
    <name evidence="1" type="ORF">Q4Q40_23010</name>
</gene>
<protein>
    <submittedName>
        <fullName evidence="1">Uncharacterized protein</fullName>
    </submittedName>
</protein>
<keyword evidence="2" id="KW-1185">Reference proteome</keyword>
<evidence type="ECO:0000313" key="2">
    <source>
        <dbReference type="Proteomes" id="UP001176806"/>
    </source>
</evidence>
<comment type="caution">
    <text evidence="1">The sequence shown here is derived from an EMBL/GenBank/DDBJ whole genome shotgun (WGS) entry which is preliminary data.</text>
</comment>
<reference evidence="1" key="1">
    <citation type="submission" date="2023-07" db="EMBL/GenBank/DDBJ databases">
        <title>Two novel species in the genus Flavivirga.</title>
        <authorList>
            <person name="Kwon K."/>
        </authorList>
    </citation>
    <scope>NUCLEOTIDE SEQUENCE</scope>
    <source>
        <strain evidence="1">KACC 14158</strain>
    </source>
</reference>
<dbReference type="RefSeq" id="WP_303304411.1">
    <property type="nucleotide sequence ID" value="NZ_BAABDA010000011.1"/>
</dbReference>
<organism evidence="1 2">
    <name type="scientific">Flavivirga jejuensis</name>
    <dbReference type="NCBI Taxonomy" id="870487"/>
    <lineage>
        <taxon>Bacteria</taxon>
        <taxon>Pseudomonadati</taxon>
        <taxon>Bacteroidota</taxon>
        <taxon>Flavobacteriia</taxon>
        <taxon>Flavobacteriales</taxon>
        <taxon>Flavobacteriaceae</taxon>
        <taxon>Flavivirga</taxon>
    </lineage>
</organism>